<protein>
    <recommendedName>
        <fullName evidence="1">UPF0367 protein ENR15_19640</fullName>
    </recommendedName>
</protein>
<gene>
    <name evidence="2" type="ORF">ENR15_19640</name>
</gene>
<dbReference type="AlphaFoldDB" id="A0A7C3ZYS9"/>
<dbReference type="Pfam" id="PF26132">
    <property type="entry name" value="UPF0367"/>
    <property type="match status" value="1"/>
</dbReference>
<sequence length="89" mass="9384">MFTIDLMLKNSPLPLSVHRKTAEGAEALFQELTGAMRSGVSELLELTCEKMPEKKLAVFSDQLAAVQISQKTGASTSGKAPGFAASAEA</sequence>
<dbReference type="NCBIfam" id="NF010236">
    <property type="entry name" value="PRK13683.1"/>
    <property type="match status" value="1"/>
</dbReference>
<proteinExistence type="inferred from homology"/>
<comment type="caution">
    <text evidence="2">The sequence shown here is derived from an EMBL/GenBank/DDBJ whole genome shotgun (WGS) entry which is preliminary data.</text>
</comment>
<dbReference type="InterPro" id="IPR020885">
    <property type="entry name" value="UPF0367"/>
</dbReference>
<name>A0A7C3ZYS9_9CYAN</name>
<organism evidence="2">
    <name type="scientific">Planktothricoides sp. SpSt-374</name>
    <dbReference type="NCBI Taxonomy" id="2282167"/>
    <lineage>
        <taxon>Bacteria</taxon>
        <taxon>Bacillati</taxon>
        <taxon>Cyanobacteriota</taxon>
        <taxon>Cyanophyceae</taxon>
        <taxon>Oscillatoriophycideae</taxon>
        <taxon>Oscillatoriales</taxon>
        <taxon>Oscillatoriaceae</taxon>
        <taxon>Planktothricoides</taxon>
    </lineage>
</organism>
<dbReference type="EMBL" id="DSPX01000199">
    <property type="protein sequence ID" value="HGG02788.1"/>
    <property type="molecule type" value="Genomic_DNA"/>
</dbReference>
<comment type="similarity">
    <text evidence="1">Belongs to the UPF0367 family.</text>
</comment>
<dbReference type="HAMAP" id="MF_01360">
    <property type="entry name" value="UPF0367"/>
    <property type="match status" value="1"/>
</dbReference>
<evidence type="ECO:0000313" key="2">
    <source>
        <dbReference type="EMBL" id="HGG02788.1"/>
    </source>
</evidence>
<evidence type="ECO:0000256" key="1">
    <source>
        <dbReference type="HAMAP-Rule" id="MF_01360"/>
    </source>
</evidence>
<accession>A0A7C3ZYS9</accession>
<reference evidence="2" key="1">
    <citation type="journal article" date="2020" name="mSystems">
        <title>Genome- and Community-Level Interaction Insights into Carbon Utilization and Element Cycling Functions of Hydrothermarchaeota in Hydrothermal Sediment.</title>
        <authorList>
            <person name="Zhou Z."/>
            <person name="Liu Y."/>
            <person name="Xu W."/>
            <person name="Pan J."/>
            <person name="Luo Z.H."/>
            <person name="Li M."/>
        </authorList>
    </citation>
    <scope>NUCLEOTIDE SEQUENCE [LARGE SCALE GENOMIC DNA]</scope>
    <source>
        <strain evidence="2">SpSt-374</strain>
    </source>
</reference>